<organism evidence="1 2">
    <name type="scientific">Canavalia gladiata</name>
    <name type="common">Sword bean</name>
    <name type="synonym">Dolichos gladiatus</name>
    <dbReference type="NCBI Taxonomy" id="3824"/>
    <lineage>
        <taxon>Eukaryota</taxon>
        <taxon>Viridiplantae</taxon>
        <taxon>Streptophyta</taxon>
        <taxon>Embryophyta</taxon>
        <taxon>Tracheophyta</taxon>
        <taxon>Spermatophyta</taxon>
        <taxon>Magnoliopsida</taxon>
        <taxon>eudicotyledons</taxon>
        <taxon>Gunneridae</taxon>
        <taxon>Pentapetalae</taxon>
        <taxon>rosids</taxon>
        <taxon>fabids</taxon>
        <taxon>Fabales</taxon>
        <taxon>Fabaceae</taxon>
        <taxon>Papilionoideae</taxon>
        <taxon>50 kb inversion clade</taxon>
        <taxon>NPAAA clade</taxon>
        <taxon>indigoferoid/millettioid clade</taxon>
        <taxon>Phaseoleae</taxon>
        <taxon>Canavalia</taxon>
    </lineage>
</organism>
<proteinExistence type="predicted"/>
<evidence type="ECO:0000313" key="2">
    <source>
        <dbReference type="Proteomes" id="UP001367508"/>
    </source>
</evidence>
<protein>
    <submittedName>
        <fullName evidence="1">Uncharacterized protein</fullName>
    </submittedName>
</protein>
<evidence type="ECO:0000313" key="1">
    <source>
        <dbReference type="EMBL" id="KAK7350828.1"/>
    </source>
</evidence>
<reference evidence="1 2" key="1">
    <citation type="submission" date="2024-01" db="EMBL/GenBank/DDBJ databases">
        <title>The genomes of 5 underutilized Papilionoideae crops provide insights into root nodulation and disease resistanc.</title>
        <authorList>
            <person name="Jiang F."/>
        </authorList>
    </citation>
    <scope>NUCLEOTIDE SEQUENCE [LARGE SCALE GENOMIC DNA]</scope>
    <source>
        <strain evidence="1">LVBAO_FW01</strain>
        <tissue evidence="1">Leaves</tissue>
    </source>
</reference>
<dbReference type="AlphaFoldDB" id="A0AAN9MG96"/>
<sequence>MEIHVAKQGNYGVKMRIPPAGCSYGKQDPNINIRVRIGLGLAEELCLSGKSKPSTGKSSNIISSMDKRIEGCEIDV</sequence>
<name>A0AAN9MG96_CANGL</name>
<dbReference type="EMBL" id="JAYMYQ010000002">
    <property type="protein sequence ID" value="KAK7350828.1"/>
    <property type="molecule type" value="Genomic_DNA"/>
</dbReference>
<dbReference type="Proteomes" id="UP001367508">
    <property type="component" value="Unassembled WGS sequence"/>
</dbReference>
<keyword evidence="2" id="KW-1185">Reference proteome</keyword>
<gene>
    <name evidence="1" type="ORF">VNO77_09815</name>
</gene>
<comment type="caution">
    <text evidence="1">The sequence shown here is derived from an EMBL/GenBank/DDBJ whole genome shotgun (WGS) entry which is preliminary data.</text>
</comment>
<accession>A0AAN9MG96</accession>